<accession>A0A7J6S4U9</accession>
<name>A0A7J6S4U9_PEROL</name>
<feature type="non-terminal residue" evidence="1">
    <location>
        <position position="154"/>
    </location>
</feature>
<dbReference type="AlphaFoldDB" id="A0A7J6S4U9"/>
<comment type="caution">
    <text evidence="1">The sequence shown here is derived from an EMBL/GenBank/DDBJ whole genome shotgun (WGS) entry which is preliminary data.</text>
</comment>
<evidence type="ECO:0000313" key="1">
    <source>
        <dbReference type="EMBL" id="KAF4727763.1"/>
    </source>
</evidence>
<organism evidence="1 2">
    <name type="scientific">Perkinsus olseni</name>
    <name type="common">Perkinsus atlanticus</name>
    <dbReference type="NCBI Taxonomy" id="32597"/>
    <lineage>
        <taxon>Eukaryota</taxon>
        <taxon>Sar</taxon>
        <taxon>Alveolata</taxon>
        <taxon>Perkinsozoa</taxon>
        <taxon>Perkinsea</taxon>
        <taxon>Perkinsida</taxon>
        <taxon>Perkinsidae</taxon>
        <taxon>Perkinsus</taxon>
    </lineage>
</organism>
<evidence type="ECO:0000313" key="2">
    <source>
        <dbReference type="Proteomes" id="UP000553632"/>
    </source>
</evidence>
<dbReference type="EMBL" id="JABANO010020874">
    <property type="protein sequence ID" value="KAF4727763.1"/>
    <property type="molecule type" value="Genomic_DNA"/>
</dbReference>
<proteinExistence type="predicted"/>
<dbReference type="Proteomes" id="UP000553632">
    <property type="component" value="Unassembled WGS sequence"/>
</dbReference>
<feature type="non-terminal residue" evidence="1">
    <location>
        <position position="1"/>
    </location>
</feature>
<gene>
    <name evidence="1" type="ORF">FOZ63_019445</name>
</gene>
<dbReference type="Gene3D" id="3.40.50.1240">
    <property type="entry name" value="Phosphoglycerate mutase-like"/>
    <property type="match status" value="1"/>
</dbReference>
<dbReference type="SUPFAM" id="SSF53254">
    <property type="entry name" value="Phosphoglycerate mutase-like"/>
    <property type="match status" value="1"/>
</dbReference>
<reference evidence="1 2" key="1">
    <citation type="submission" date="2020-04" db="EMBL/GenBank/DDBJ databases">
        <title>Perkinsus olseni comparative genomics.</title>
        <authorList>
            <person name="Bogema D.R."/>
        </authorList>
    </citation>
    <scope>NUCLEOTIDE SEQUENCE [LARGE SCALE GENOMIC DNA]</scope>
    <source>
        <strain evidence="1 2">ATCC PRA-207</strain>
    </source>
</reference>
<keyword evidence="2" id="KW-1185">Reference proteome</keyword>
<protein>
    <submittedName>
        <fullName evidence="1">Uncharacterized protein</fullName>
    </submittedName>
</protein>
<dbReference type="OMA" id="AISIMDT"/>
<sequence>RLKNALSEFHDAPGAERRAKQTSAERAVLGRITGRSEEFNTNETRDMLNIYDSLFDCMTTHVCSTVPSEPKDVPSGLGPSGPVFKHVEQEGLFWFINRYGHSDKMRKLAFGPFIGDLLEDLTVRDRRLSVFLGHDTGPAISIMDTMQLTWMDSG</sequence>
<dbReference type="InterPro" id="IPR029033">
    <property type="entry name" value="His_PPase_superfam"/>
</dbReference>